<dbReference type="Pfam" id="PF01078">
    <property type="entry name" value="Mg_chelatase"/>
    <property type="match status" value="1"/>
</dbReference>
<keyword evidence="6" id="KW-1185">Reference proteome</keyword>
<dbReference type="PANTHER" id="PTHR32039">
    <property type="entry name" value="MAGNESIUM-CHELATASE SUBUNIT CHLI"/>
    <property type="match status" value="1"/>
</dbReference>
<keyword evidence="2" id="KW-0547">Nucleotide-binding</keyword>
<dbReference type="InterPro" id="IPR045006">
    <property type="entry name" value="CHLI-like"/>
</dbReference>
<dbReference type="InterPro" id="IPR020568">
    <property type="entry name" value="Ribosomal_Su5_D2-typ_SF"/>
</dbReference>
<dbReference type="SMART" id="SM00382">
    <property type="entry name" value="AAA"/>
    <property type="match status" value="1"/>
</dbReference>
<evidence type="ECO:0000313" key="5">
    <source>
        <dbReference type="EMBL" id="EXX91370.1"/>
    </source>
</evidence>
<dbReference type="InterPro" id="IPR014721">
    <property type="entry name" value="Ribsml_uS5_D2-typ_fold_subgr"/>
</dbReference>
<dbReference type="InterPro" id="IPR025158">
    <property type="entry name" value="Mg_chelat-rel_C"/>
</dbReference>
<dbReference type="SUPFAM" id="SSF54211">
    <property type="entry name" value="Ribosomal protein S5 domain 2-like"/>
    <property type="match status" value="1"/>
</dbReference>
<gene>
    <name evidence="5" type="ORF">BG53_11560</name>
</gene>
<evidence type="ECO:0000256" key="3">
    <source>
        <dbReference type="ARBA" id="ARBA00022840"/>
    </source>
</evidence>
<dbReference type="Gene3D" id="3.40.50.300">
    <property type="entry name" value="P-loop containing nucleotide triphosphate hydrolases"/>
    <property type="match status" value="1"/>
</dbReference>
<dbReference type="InterPro" id="IPR000523">
    <property type="entry name" value="Mg_chelatse_chII-like_cat_dom"/>
</dbReference>
<sequence length="525" mass="56359">MYMNIACASVQGVEGQRIDVEVDISPGLPQVNVVGLPDPAVRESVERVRAALKNCGFEFPLQRITVNLAPADLRKEGTAFDLAIAAGILAGSGQLEPEPFEGVLVIGELSLNGEVRPVPGVLPMVDKARQRGIKRVLLPATNAAEAALIGGMELFALRHLDQLTAGQKDGAADWSALRHSGGVSGDAVGLLADETKGGADRTWDPDFGDVTGQQSAKRAVLTAAAGRHNLLLTGPPGTGKTMLAKRLPGILPMLNEQEALAVTQIYSAAGKLGTGSISLIRRRPFRCPHHTISAGGLIGGGSVPKPGEVTLAHEGVLFLDEMPEFSRQVLEVLRQPLEDREVTIARARAVFRFPAHFMLACSMNPCPCGYFGHETDQWRCACTPARIASYKAKISGPLLDRIDLQVDVPRPPLTAQDQPGMDSAAMRSRVMAAMERQRARMTVTGVPWNSDLTGKGLRAACSLRPDAALLLETAFISLGLSMRAHERILKLARTIADLDEFAEIRAEHIAEAIQYRSSDRKLEPL</sequence>
<feature type="domain" description="AAA+ ATPase" evidence="4">
    <location>
        <begin position="226"/>
        <end position="412"/>
    </location>
</feature>
<dbReference type="InterPro" id="IPR027417">
    <property type="entry name" value="P-loop_NTPase"/>
</dbReference>
<dbReference type="GO" id="GO:0005524">
    <property type="term" value="F:ATP binding"/>
    <property type="evidence" value="ECO:0007669"/>
    <property type="project" value="UniProtKB-KW"/>
</dbReference>
<dbReference type="EMBL" id="JFHU01000032">
    <property type="protein sequence ID" value="EXX91370.1"/>
    <property type="molecule type" value="Genomic_DNA"/>
</dbReference>
<dbReference type="Gene3D" id="3.30.230.10">
    <property type="match status" value="1"/>
</dbReference>
<evidence type="ECO:0000313" key="6">
    <source>
        <dbReference type="Proteomes" id="UP000053750"/>
    </source>
</evidence>
<accession>A0A9W5S3E0</accession>
<reference evidence="5 6" key="1">
    <citation type="submission" date="2014-02" db="EMBL/GenBank/DDBJ databases">
        <title>Genome sequence of Paenibacillus darwinianus reveals adaptive mechanisms for survival in Antarctic soils.</title>
        <authorList>
            <person name="Dsouza M."/>
            <person name="Taylor M.W."/>
            <person name="Turner S.J."/>
            <person name="Aislabie J."/>
        </authorList>
    </citation>
    <scope>NUCLEOTIDE SEQUENCE [LARGE SCALE GENOMIC DNA]</scope>
    <source>
        <strain evidence="5 6">CE1</strain>
    </source>
</reference>
<dbReference type="PRINTS" id="PR01657">
    <property type="entry name" value="MCMFAMILY"/>
</dbReference>
<dbReference type="PANTHER" id="PTHR32039:SF7">
    <property type="entry name" value="COMPETENCE PROTEIN COMM"/>
    <property type="match status" value="1"/>
</dbReference>
<protein>
    <submittedName>
        <fullName evidence="5">Fis family transcriptional regulator</fullName>
    </submittedName>
</protein>
<comment type="caution">
    <text evidence="5">The sequence shown here is derived from an EMBL/GenBank/DDBJ whole genome shotgun (WGS) entry which is preliminary data.</text>
</comment>
<dbReference type="RefSeq" id="WP_036716410.1">
    <property type="nucleotide sequence ID" value="NZ_KK082279.1"/>
</dbReference>
<dbReference type="InterPro" id="IPR004482">
    <property type="entry name" value="Mg_chelat-rel"/>
</dbReference>
<dbReference type="AlphaFoldDB" id="A0A9W5S3E0"/>
<keyword evidence="3" id="KW-0067">ATP-binding</keyword>
<dbReference type="InterPro" id="IPR003593">
    <property type="entry name" value="AAA+_ATPase"/>
</dbReference>
<dbReference type="SUPFAM" id="SSF52540">
    <property type="entry name" value="P-loop containing nucleoside triphosphate hydrolases"/>
    <property type="match status" value="1"/>
</dbReference>
<proteinExistence type="inferred from homology"/>
<dbReference type="OrthoDB" id="9813147at2"/>
<name>A0A9W5S3E0_9BACL</name>
<dbReference type="NCBIfam" id="TIGR00368">
    <property type="entry name" value="YifB family Mg chelatase-like AAA ATPase"/>
    <property type="match status" value="1"/>
</dbReference>
<dbReference type="CDD" id="cd00009">
    <property type="entry name" value="AAA"/>
    <property type="match status" value="1"/>
</dbReference>
<comment type="similarity">
    <text evidence="1">Belongs to the Mg-chelatase subunits D/I family. ComM subfamily.</text>
</comment>
<evidence type="ECO:0000256" key="1">
    <source>
        <dbReference type="ARBA" id="ARBA00006354"/>
    </source>
</evidence>
<evidence type="ECO:0000256" key="2">
    <source>
        <dbReference type="ARBA" id="ARBA00022741"/>
    </source>
</evidence>
<dbReference type="Proteomes" id="UP000053750">
    <property type="component" value="Unassembled WGS sequence"/>
</dbReference>
<dbReference type="InterPro" id="IPR001208">
    <property type="entry name" value="MCM_dom"/>
</dbReference>
<dbReference type="Pfam" id="PF13541">
    <property type="entry name" value="ChlI"/>
    <property type="match status" value="1"/>
</dbReference>
<dbReference type="Pfam" id="PF13335">
    <property type="entry name" value="Mg_chelatase_C"/>
    <property type="match status" value="1"/>
</dbReference>
<evidence type="ECO:0000259" key="4">
    <source>
        <dbReference type="SMART" id="SM00382"/>
    </source>
</evidence>
<dbReference type="GO" id="GO:0003677">
    <property type="term" value="F:DNA binding"/>
    <property type="evidence" value="ECO:0007669"/>
    <property type="project" value="InterPro"/>
</dbReference>
<organism evidence="5 6">
    <name type="scientific">Paenibacillus darwinianus</name>
    <dbReference type="NCBI Taxonomy" id="1380763"/>
    <lineage>
        <taxon>Bacteria</taxon>
        <taxon>Bacillati</taxon>
        <taxon>Bacillota</taxon>
        <taxon>Bacilli</taxon>
        <taxon>Bacillales</taxon>
        <taxon>Paenibacillaceae</taxon>
        <taxon>Paenibacillus</taxon>
    </lineage>
</organism>